<keyword evidence="7" id="KW-1185">Reference proteome</keyword>
<feature type="domain" description="FAD/NAD(P)-binding" evidence="4">
    <location>
        <begin position="16"/>
        <end position="304"/>
    </location>
</feature>
<dbReference type="InterPro" id="IPR050260">
    <property type="entry name" value="FAD-bd_OxRdtase"/>
</dbReference>
<evidence type="ECO:0000259" key="5">
    <source>
        <dbReference type="Pfam" id="PF18267"/>
    </source>
</evidence>
<dbReference type="Pfam" id="PF07992">
    <property type="entry name" value="Pyr_redox_2"/>
    <property type="match status" value="1"/>
</dbReference>
<name>A0A2P2BUY2_9FIRM</name>
<keyword evidence="3" id="KW-0274">FAD</keyword>
<gene>
    <name evidence="6" type="ORF">FRIFI_2656</name>
</gene>
<dbReference type="Gene3D" id="3.30.390.30">
    <property type="match status" value="1"/>
</dbReference>
<evidence type="ECO:0000313" key="7">
    <source>
        <dbReference type="Proteomes" id="UP000245695"/>
    </source>
</evidence>
<dbReference type="InterPro" id="IPR036188">
    <property type="entry name" value="FAD/NAD-bd_sf"/>
</dbReference>
<dbReference type="InterPro" id="IPR016156">
    <property type="entry name" value="FAD/NAD-linked_Rdtase_dimer_sf"/>
</dbReference>
<comment type="cofactor">
    <cofactor evidence="1">
        <name>FAD</name>
        <dbReference type="ChEBI" id="CHEBI:57692"/>
    </cofactor>
</comment>
<dbReference type="AlphaFoldDB" id="A0A2P2BUY2"/>
<proteinExistence type="predicted"/>
<reference evidence="6 7" key="1">
    <citation type="submission" date="2014-09" db="EMBL/GenBank/DDBJ databases">
        <authorList>
            <person name="Hornung B.V."/>
        </authorList>
    </citation>
    <scope>NUCLEOTIDE SEQUENCE [LARGE SCALE GENOMIC DNA]</scope>
    <source>
        <strain evidence="6 7">FRIFI</strain>
    </source>
</reference>
<evidence type="ECO:0000256" key="3">
    <source>
        <dbReference type="ARBA" id="ARBA00022827"/>
    </source>
</evidence>
<dbReference type="PRINTS" id="PR00368">
    <property type="entry name" value="FADPNR"/>
</dbReference>
<feature type="domain" description="NADH-rubredoxin oxidoreductase C-terminal" evidence="5">
    <location>
        <begin position="326"/>
        <end position="392"/>
    </location>
</feature>
<dbReference type="PRINTS" id="PR00411">
    <property type="entry name" value="PNDRDTASEI"/>
</dbReference>
<dbReference type="Proteomes" id="UP000245695">
    <property type="component" value="Chromosome 1"/>
</dbReference>
<dbReference type="KEGG" id="rhom:FRIFI_2656"/>
<evidence type="ECO:0000256" key="2">
    <source>
        <dbReference type="ARBA" id="ARBA00022630"/>
    </source>
</evidence>
<dbReference type="PANTHER" id="PTHR43429:SF3">
    <property type="entry name" value="NITRITE REDUCTASE [NAD(P)H]"/>
    <property type="match status" value="1"/>
</dbReference>
<dbReference type="GO" id="GO:0016491">
    <property type="term" value="F:oxidoreductase activity"/>
    <property type="evidence" value="ECO:0007669"/>
    <property type="project" value="InterPro"/>
</dbReference>
<dbReference type="EMBL" id="LN650648">
    <property type="protein sequence ID" value="CEI74176.1"/>
    <property type="molecule type" value="Genomic_DNA"/>
</dbReference>
<dbReference type="Pfam" id="PF18267">
    <property type="entry name" value="Rubredoxin_C"/>
    <property type="match status" value="1"/>
</dbReference>
<dbReference type="SUPFAM" id="SSF51905">
    <property type="entry name" value="FAD/NAD(P)-binding domain"/>
    <property type="match status" value="2"/>
</dbReference>
<evidence type="ECO:0000259" key="4">
    <source>
        <dbReference type="Pfam" id="PF07992"/>
    </source>
</evidence>
<organism evidence="6 7">
    <name type="scientific">Romboutsia hominis</name>
    <dbReference type="NCBI Taxonomy" id="1507512"/>
    <lineage>
        <taxon>Bacteria</taxon>
        <taxon>Bacillati</taxon>
        <taxon>Bacillota</taxon>
        <taxon>Clostridia</taxon>
        <taxon>Peptostreptococcales</taxon>
        <taxon>Peptostreptococcaceae</taxon>
        <taxon>Romboutsia</taxon>
    </lineage>
</organism>
<dbReference type="InterPro" id="IPR023753">
    <property type="entry name" value="FAD/NAD-binding_dom"/>
</dbReference>
<keyword evidence="2" id="KW-0285">Flavoprotein</keyword>
<dbReference type="InterPro" id="IPR041575">
    <property type="entry name" value="Rubredoxin_C"/>
</dbReference>
<evidence type="ECO:0000256" key="1">
    <source>
        <dbReference type="ARBA" id="ARBA00001974"/>
    </source>
</evidence>
<protein>
    <submittedName>
        <fullName evidence="6">Nitrite reductase [NAD(P)H]</fullName>
    </submittedName>
</protein>
<sequence>MLDKILNIFRSKKSIDYVILGASAAGISAAKTLRELDKEGSIVIVSKDDKTYSRCMLHHVISNHRTVEEINFVDEEFMKENNIIWVKGTSVKSLDTNSKKVILENQAIEYNKLLIATGASAFIPPIKNLREANNVYPLRNIEDAYNIKDKVKKINKVAIIGAGLVGIDALVGLLEYKNIEVSLVNTGQFILNKQLDKYSASIYENEFVKKGAKLYQGVSIKEIVVKDNNDVVGISLEDGTLVECEMVVVATGVRPNADFIKNTNISYDKGIVINDKCETTQKDVYAAGDVVGKNAIWPIAVKQGLVSAYNMYGKERLIDDSFAAKNSMNFMGIATVSLGMVEPIDESYKVAIRKDNNNYKKFIYKDNMIYGAIAQGDISYIGTITYLIKNKIEIENLENRIFDIGYADFLSLKENGEFCYNI</sequence>
<evidence type="ECO:0000313" key="6">
    <source>
        <dbReference type="EMBL" id="CEI74176.1"/>
    </source>
</evidence>
<dbReference type="RefSeq" id="WP_330405535.1">
    <property type="nucleotide sequence ID" value="NZ_LN650648.1"/>
</dbReference>
<dbReference type="Gene3D" id="3.50.50.60">
    <property type="entry name" value="FAD/NAD(P)-binding domain"/>
    <property type="match status" value="2"/>
</dbReference>
<dbReference type="PANTHER" id="PTHR43429">
    <property type="entry name" value="PYRIDINE NUCLEOTIDE-DISULFIDE OXIDOREDUCTASE DOMAIN-CONTAINING"/>
    <property type="match status" value="1"/>
</dbReference>
<accession>A0A2P2BUY2</accession>